<dbReference type="Pfam" id="PF13728">
    <property type="entry name" value="TraF"/>
    <property type="match status" value="1"/>
</dbReference>
<proteinExistence type="predicted"/>
<dbReference type="AlphaFoldDB" id="A0A7Z1MKC8"/>
<sequence length="255" mass="29144">MVLIGLCLLIGFSSFSYANDTPNGWRWYNEPVKVKRKPKAAPPVAPTQGATLTRTLTAKEQMDWFRQEHEEVAAQAFIDPKNDEKVERVMYFNKYALDQSGVFGMTFTKVLHNNPELNYLKDHPAEQAARKDYLNEVRNKHIDSLQQLVNEGWGMFFVYNGQDTLSQRLAPSLQDFSAQYGIELLGISKDGTLIEAIASNEYDSKGKVDVPFVPAVMLVNPSTQEMKPLSYGFISMDKLMQRFHYVATNYQDFDY</sequence>
<feature type="signal peptide" evidence="1">
    <location>
        <begin position="1"/>
        <end position="18"/>
    </location>
</feature>
<evidence type="ECO:0000313" key="2">
    <source>
        <dbReference type="EMBL" id="PMP30513.1"/>
    </source>
</evidence>
<dbReference type="InterPro" id="IPR014110">
    <property type="entry name" value="TraF"/>
</dbReference>
<dbReference type="NCBIfam" id="TIGR02739">
    <property type="entry name" value="TraF"/>
    <property type="match status" value="1"/>
</dbReference>
<reference evidence="2" key="2">
    <citation type="journal article" date="2018" name="Nature">
        <title>A major lineage of non-tailed dsDNA viruses as unrecognized killers of marine bacteria.</title>
        <authorList>
            <person name="Kauffman K.M."/>
            <person name="Hussain F.A."/>
            <person name="Yang J."/>
            <person name="Arevalo P."/>
            <person name="Brown J.M."/>
            <person name="Chang W.K."/>
            <person name="VanInsberghe D."/>
            <person name="Elsherbini J."/>
            <person name="Sharma R.S."/>
            <person name="Cutler M.B."/>
            <person name="Kelly L."/>
            <person name="Polz M.F."/>
        </authorList>
    </citation>
    <scope>NUCLEOTIDE SEQUENCE</scope>
    <source>
        <strain evidence="2">10N.222.46.E12</strain>
    </source>
</reference>
<feature type="chain" id="PRO_5031119555" evidence="1">
    <location>
        <begin position="19"/>
        <end position="255"/>
    </location>
</feature>
<comment type="caution">
    <text evidence="2">The sequence shown here is derived from an EMBL/GenBank/DDBJ whole genome shotgun (WGS) entry which is preliminary data.</text>
</comment>
<gene>
    <name evidence="2" type="ORF">BCS90_14515</name>
</gene>
<reference evidence="2" key="1">
    <citation type="submission" date="2016-07" db="EMBL/GenBank/DDBJ databases">
        <authorList>
            <person name="Kauffman K."/>
            <person name="Arevalo P."/>
            <person name="Polz M.F."/>
        </authorList>
    </citation>
    <scope>NUCLEOTIDE SEQUENCE</scope>
    <source>
        <strain evidence="2">10N.222.46.E12</strain>
    </source>
</reference>
<evidence type="ECO:0000256" key="1">
    <source>
        <dbReference type="SAM" id="SignalP"/>
    </source>
</evidence>
<name>A0A7Z1MKC8_9VIBR</name>
<accession>A0A7Z1MKC8</accession>
<dbReference type="RefSeq" id="WP_154723962.1">
    <property type="nucleotide sequence ID" value="NZ_CP170597.1"/>
</dbReference>
<dbReference type="EMBL" id="MDBS01000020">
    <property type="protein sequence ID" value="PMP30513.1"/>
    <property type="molecule type" value="Genomic_DNA"/>
</dbReference>
<protein>
    <submittedName>
        <fullName evidence="2">Type-F conjugative transfer system pilin assembly protein TraF</fullName>
    </submittedName>
</protein>
<organism evidence="2">
    <name type="scientific">Vibrio cyclitrophicus</name>
    <dbReference type="NCBI Taxonomy" id="47951"/>
    <lineage>
        <taxon>Bacteria</taxon>
        <taxon>Pseudomonadati</taxon>
        <taxon>Pseudomonadota</taxon>
        <taxon>Gammaproteobacteria</taxon>
        <taxon>Vibrionales</taxon>
        <taxon>Vibrionaceae</taxon>
        <taxon>Vibrio</taxon>
    </lineage>
</organism>
<keyword evidence="1" id="KW-0732">Signal</keyword>
<dbReference type="InterPro" id="IPR039555">
    <property type="entry name" value="TraF/TrbB"/>
</dbReference>